<organism evidence="2 3">
    <name type="scientific">Saguinus oedipus</name>
    <name type="common">Cotton-top tamarin</name>
    <name type="synonym">Oedipomidas oedipus</name>
    <dbReference type="NCBI Taxonomy" id="9490"/>
    <lineage>
        <taxon>Eukaryota</taxon>
        <taxon>Metazoa</taxon>
        <taxon>Chordata</taxon>
        <taxon>Craniata</taxon>
        <taxon>Vertebrata</taxon>
        <taxon>Euteleostomi</taxon>
        <taxon>Mammalia</taxon>
        <taxon>Eutheria</taxon>
        <taxon>Euarchontoglires</taxon>
        <taxon>Primates</taxon>
        <taxon>Haplorrhini</taxon>
        <taxon>Platyrrhini</taxon>
        <taxon>Cebidae</taxon>
        <taxon>Callitrichinae</taxon>
        <taxon>Saguinus</taxon>
    </lineage>
</organism>
<keyword evidence="2" id="KW-0645">Protease</keyword>
<comment type="caution">
    <text evidence="2">The sequence shown here is derived from an EMBL/GenBank/DDBJ whole genome shotgun (WGS) entry which is preliminary data.</text>
</comment>
<sequence length="77" mass="8384">MGNAIDKEALELDPPGPVFVDDFYYDYNFINFHEDLSYGPFEEPNQDLAGTGDGMPPRACHRASCSRGGGGTRTSVP</sequence>
<proteinExistence type="predicted"/>
<keyword evidence="2" id="KW-0482">Metalloprotease</keyword>
<reference evidence="2 3" key="1">
    <citation type="submission" date="2023-05" db="EMBL/GenBank/DDBJ databases">
        <title>B98-5 Cell Line De Novo Hybrid Assembly: An Optical Mapping Approach.</title>
        <authorList>
            <person name="Kananen K."/>
            <person name="Auerbach J.A."/>
            <person name="Kautto E."/>
            <person name="Blachly J.S."/>
        </authorList>
    </citation>
    <scope>NUCLEOTIDE SEQUENCE [LARGE SCALE GENOMIC DNA]</scope>
    <source>
        <strain evidence="2">B95-8</strain>
        <tissue evidence="2">Cell line</tissue>
    </source>
</reference>
<evidence type="ECO:0000313" key="2">
    <source>
        <dbReference type="EMBL" id="KAK2082156.1"/>
    </source>
</evidence>
<dbReference type="GO" id="GO:0008237">
    <property type="term" value="F:metallopeptidase activity"/>
    <property type="evidence" value="ECO:0007669"/>
    <property type="project" value="UniProtKB-KW"/>
</dbReference>
<dbReference type="Proteomes" id="UP001266305">
    <property type="component" value="Unassembled WGS sequence"/>
</dbReference>
<evidence type="ECO:0000313" key="3">
    <source>
        <dbReference type="Proteomes" id="UP001266305"/>
    </source>
</evidence>
<keyword evidence="2" id="KW-0378">Hydrolase</keyword>
<accession>A0ABQ9TBR6</accession>
<keyword evidence="3" id="KW-1185">Reference proteome</keyword>
<name>A0ABQ9TBR6_SAGOE</name>
<dbReference type="EMBL" id="JASSZA010000043">
    <property type="protein sequence ID" value="KAK2082156.1"/>
    <property type="molecule type" value="Genomic_DNA"/>
</dbReference>
<feature type="region of interest" description="Disordered" evidence="1">
    <location>
        <begin position="43"/>
        <end position="77"/>
    </location>
</feature>
<feature type="compositionally biased region" description="Gly residues" evidence="1">
    <location>
        <begin position="67"/>
        <end position="77"/>
    </location>
</feature>
<protein>
    <submittedName>
        <fullName evidence="2">A disintegrin and metalloproteinase with thrombospondin motifs 7</fullName>
    </submittedName>
</protein>
<gene>
    <name evidence="2" type="primary">ADAMTS7_1</name>
    <name evidence="2" type="ORF">P7K49_039381</name>
</gene>
<evidence type="ECO:0000256" key="1">
    <source>
        <dbReference type="SAM" id="MobiDB-lite"/>
    </source>
</evidence>